<feature type="domain" description="4'-phosphopantetheinyl transferase" evidence="2">
    <location>
        <begin position="14"/>
        <end position="77"/>
    </location>
</feature>
<gene>
    <name evidence="3" type="ORF">EDL96_04540</name>
</gene>
<dbReference type="OrthoDB" id="190168at2"/>
<evidence type="ECO:0000256" key="1">
    <source>
        <dbReference type="ARBA" id="ARBA00022679"/>
    </source>
</evidence>
<dbReference type="InterPro" id="IPR008278">
    <property type="entry name" value="4-PPantetheinyl_Trfase_dom"/>
</dbReference>
<proteinExistence type="predicted"/>
<name>A0A3N3ZVD3_9MICC</name>
<keyword evidence="1 3" id="KW-0808">Transferase</keyword>
<dbReference type="Gene3D" id="3.90.470.20">
    <property type="entry name" value="4'-phosphopantetheinyl transferase domain"/>
    <property type="match status" value="1"/>
</dbReference>
<dbReference type="GO" id="GO:0000287">
    <property type="term" value="F:magnesium ion binding"/>
    <property type="evidence" value="ECO:0007669"/>
    <property type="project" value="InterPro"/>
</dbReference>
<keyword evidence="4" id="KW-1185">Reference proteome</keyword>
<dbReference type="InterPro" id="IPR037143">
    <property type="entry name" value="4-PPantetheinyl_Trfase_dom_sf"/>
</dbReference>
<dbReference type="SUPFAM" id="SSF56214">
    <property type="entry name" value="4'-phosphopantetheinyl transferase"/>
    <property type="match status" value="1"/>
</dbReference>
<sequence length="114" mass="11843">MGAVGVVALCAEGQVGIDIEAAGSAAFVGFDDVALHPAEHCTTDEERTRLWVRKEAILKAHGTGLVTDPRELRLDDDGTVLEGPPATVIDLDMGPGWTCAVAVTPPGPIKTVLV</sequence>
<dbReference type="RefSeq" id="WP_123824630.1">
    <property type="nucleotide sequence ID" value="NZ_RKMF01000004.1"/>
</dbReference>
<dbReference type="EMBL" id="RKMF01000004">
    <property type="protein sequence ID" value="ROZ64051.1"/>
    <property type="molecule type" value="Genomic_DNA"/>
</dbReference>
<dbReference type="Pfam" id="PF01648">
    <property type="entry name" value="ACPS"/>
    <property type="match status" value="1"/>
</dbReference>
<reference evidence="3 4" key="1">
    <citation type="submission" date="2018-10" db="EMBL/GenBank/DDBJ databases">
        <title>Kocuria sp. M5W7-7, whole genome shotgun sequence.</title>
        <authorList>
            <person name="Tuo L."/>
        </authorList>
    </citation>
    <scope>NUCLEOTIDE SEQUENCE [LARGE SCALE GENOMIC DNA]</scope>
    <source>
        <strain evidence="3 4">M5W7-7</strain>
    </source>
</reference>
<organism evidence="3 4">
    <name type="scientific">Kocuria soli</name>
    <dbReference type="NCBI Taxonomy" id="2485125"/>
    <lineage>
        <taxon>Bacteria</taxon>
        <taxon>Bacillati</taxon>
        <taxon>Actinomycetota</taxon>
        <taxon>Actinomycetes</taxon>
        <taxon>Micrococcales</taxon>
        <taxon>Micrococcaceae</taxon>
        <taxon>Kocuria</taxon>
    </lineage>
</organism>
<dbReference type="AlphaFoldDB" id="A0A3N3ZVD3"/>
<evidence type="ECO:0000313" key="3">
    <source>
        <dbReference type="EMBL" id="ROZ64051.1"/>
    </source>
</evidence>
<accession>A0A3N3ZVD3</accession>
<dbReference type="GO" id="GO:0008897">
    <property type="term" value="F:holo-[acyl-carrier-protein] synthase activity"/>
    <property type="evidence" value="ECO:0007669"/>
    <property type="project" value="InterPro"/>
</dbReference>
<evidence type="ECO:0000313" key="4">
    <source>
        <dbReference type="Proteomes" id="UP000270616"/>
    </source>
</evidence>
<dbReference type="Proteomes" id="UP000270616">
    <property type="component" value="Unassembled WGS sequence"/>
</dbReference>
<comment type="caution">
    <text evidence="3">The sequence shown here is derived from an EMBL/GenBank/DDBJ whole genome shotgun (WGS) entry which is preliminary data.</text>
</comment>
<protein>
    <submittedName>
        <fullName evidence="3">4'-phosphopantetheinyl transferase superfamily protein</fullName>
    </submittedName>
</protein>
<evidence type="ECO:0000259" key="2">
    <source>
        <dbReference type="Pfam" id="PF01648"/>
    </source>
</evidence>